<gene>
    <name evidence="2" type="ORF">C7K55_06070</name>
</gene>
<keyword evidence="1" id="KW-1133">Transmembrane helix</keyword>
<evidence type="ECO:0000256" key="1">
    <source>
        <dbReference type="SAM" id="Phobius"/>
    </source>
</evidence>
<proteinExistence type="predicted"/>
<dbReference type="EMBL" id="PXXO01000005">
    <property type="protein sequence ID" value="PSJ05992.1"/>
    <property type="molecule type" value="Genomic_DNA"/>
</dbReference>
<sequence length="80" mass="8276">MFLNPFLPFSTAKVLALKATVLLLLTLLIKARVQIVTGSAIGIFLLLLQTLAFLAISGGLVLAAGGAALVAKQQRRSASA</sequence>
<name>A0A2P7MXP4_9CYAN</name>
<dbReference type="AlphaFoldDB" id="A0A2P7MXP4"/>
<accession>A0A2P7MXP4</accession>
<keyword evidence="3" id="KW-1185">Reference proteome</keyword>
<dbReference type="RefSeq" id="WP_106502511.1">
    <property type="nucleotide sequence ID" value="NZ_PXXO01000005.1"/>
</dbReference>
<keyword evidence="1" id="KW-0812">Transmembrane</keyword>
<reference evidence="2 3" key="1">
    <citation type="journal article" date="2018" name="Environ. Microbiol.">
        <title>Ecological and genomic features of two widespread freshwater picocyanobacteria.</title>
        <authorList>
            <person name="Cabello-Yeves P.J."/>
            <person name="Picazo A."/>
            <person name="Camacho A."/>
            <person name="Callieri C."/>
            <person name="Rosselli R."/>
            <person name="Roda-Garcia J.J."/>
            <person name="Coutinho F.H."/>
            <person name="Rodriguez-Valera F."/>
        </authorList>
    </citation>
    <scope>NUCLEOTIDE SEQUENCE [LARGE SCALE GENOMIC DNA]</scope>
    <source>
        <strain evidence="2 3">Tous</strain>
    </source>
</reference>
<dbReference type="Proteomes" id="UP000243002">
    <property type="component" value="Unassembled WGS sequence"/>
</dbReference>
<keyword evidence="1" id="KW-0472">Membrane</keyword>
<organism evidence="2 3">
    <name type="scientific">Cyanobium usitatum str. Tous</name>
    <dbReference type="NCBI Taxonomy" id="2116684"/>
    <lineage>
        <taxon>Bacteria</taxon>
        <taxon>Bacillati</taxon>
        <taxon>Cyanobacteriota</taxon>
        <taxon>Cyanophyceae</taxon>
        <taxon>Synechococcales</taxon>
        <taxon>Prochlorococcaceae</taxon>
        <taxon>Cyanobium</taxon>
    </lineage>
</organism>
<feature type="transmembrane region" description="Helical" evidence="1">
    <location>
        <begin position="43"/>
        <end position="71"/>
    </location>
</feature>
<evidence type="ECO:0000313" key="3">
    <source>
        <dbReference type="Proteomes" id="UP000243002"/>
    </source>
</evidence>
<comment type="caution">
    <text evidence="2">The sequence shown here is derived from an EMBL/GenBank/DDBJ whole genome shotgun (WGS) entry which is preliminary data.</text>
</comment>
<protein>
    <submittedName>
        <fullName evidence="2">Uncharacterized protein</fullName>
    </submittedName>
</protein>
<evidence type="ECO:0000313" key="2">
    <source>
        <dbReference type="EMBL" id="PSJ05992.1"/>
    </source>
</evidence>